<protein>
    <submittedName>
        <fullName evidence="1">Uncharacterized protein</fullName>
    </submittedName>
</protein>
<dbReference type="AlphaFoldDB" id="W4PEU1"/>
<gene>
    <name evidence="1" type="ORF">JCM6294_1100</name>
</gene>
<evidence type="ECO:0000313" key="1">
    <source>
        <dbReference type="EMBL" id="GAE18230.1"/>
    </source>
</evidence>
<dbReference type="STRING" id="1121100.GCA_000428105_02302"/>
<proteinExistence type="predicted"/>
<evidence type="ECO:0000313" key="2">
    <source>
        <dbReference type="Proteomes" id="UP000018842"/>
    </source>
</evidence>
<sequence length="73" mass="8302">MKLRRVKIQAYSVNAYVRTIRVICNNYPCAFAYLWASLGALNHGCCLVVFTPGNLKFCAFAIRFFTAHGYEFA</sequence>
<organism evidence="1 2">
    <name type="scientific">Bacteroides pyogenes DSM 20611 = JCM 6294</name>
    <dbReference type="NCBI Taxonomy" id="1121100"/>
    <lineage>
        <taxon>Bacteria</taxon>
        <taxon>Pseudomonadati</taxon>
        <taxon>Bacteroidota</taxon>
        <taxon>Bacteroidia</taxon>
        <taxon>Bacteroidales</taxon>
        <taxon>Bacteroidaceae</taxon>
        <taxon>Bacteroides</taxon>
    </lineage>
</organism>
<reference evidence="2" key="1">
    <citation type="journal article" date="2014" name="Genome">
        <title>Draft Genome Sequences of Three Strains of Bacteroides pyogenes Isolated from a Cat and Swine.</title>
        <authorList>
            <person name="Sakamoto M."/>
            <person name="Oshima K."/>
            <person name="Suda W."/>
            <person name="Kitamura K."/>
            <person name="Iida T."/>
            <person name="Hattori M."/>
            <person name="Ohkuma M."/>
        </authorList>
    </citation>
    <scope>NUCLEOTIDE SEQUENCE [LARGE SCALE GENOMIC DNA]</scope>
    <source>
        <strain evidence="2">JCM 6294</strain>
    </source>
</reference>
<name>W4PEU1_9BACE</name>
<dbReference type="EMBL" id="BAIR01000006">
    <property type="protein sequence ID" value="GAE18230.1"/>
    <property type="molecule type" value="Genomic_DNA"/>
</dbReference>
<accession>W4PEU1</accession>
<comment type="caution">
    <text evidence="1">The sequence shown here is derived from an EMBL/GenBank/DDBJ whole genome shotgun (WGS) entry which is preliminary data.</text>
</comment>
<dbReference type="Proteomes" id="UP000018842">
    <property type="component" value="Unassembled WGS sequence"/>
</dbReference>